<accession>A0A4Y2TZX7</accession>
<gene>
    <name evidence="2" type="ORF">AVEN_136388_1</name>
</gene>
<dbReference type="Proteomes" id="UP000499080">
    <property type="component" value="Unassembled WGS sequence"/>
</dbReference>
<organism evidence="2 3">
    <name type="scientific">Araneus ventricosus</name>
    <name type="common">Orbweaver spider</name>
    <name type="synonym">Epeira ventricosa</name>
    <dbReference type="NCBI Taxonomy" id="182803"/>
    <lineage>
        <taxon>Eukaryota</taxon>
        <taxon>Metazoa</taxon>
        <taxon>Ecdysozoa</taxon>
        <taxon>Arthropoda</taxon>
        <taxon>Chelicerata</taxon>
        <taxon>Arachnida</taxon>
        <taxon>Araneae</taxon>
        <taxon>Araneomorphae</taxon>
        <taxon>Entelegynae</taxon>
        <taxon>Araneoidea</taxon>
        <taxon>Araneidae</taxon>
        <taxon>Araneus</taxon>
    </lineage>
</organism>
<evidence type="ECO:0000313" key="3">
    <source>
        <dbReference type="Proteomes" id="UP000499080"/>
    </source>
</evidence>
<feature type="compositionally biased region" description="Polar residues" evidence="1">
    <location>
        <begin position="72"/>
        <end position="82"/>
    </location>
</feature>
<protein>
    <submittedName>
        <fullName evidence="2">Uncharacterized protein</fullName>
    </submittedName>
</protein>
<proteinExistence type="predicted"/>
<evidence type="ECO:0000313" key="2">
    <source>
        <dbReference type="EMBL" id="GBO06178.1"/>
    </source>
</evidence>
<name>A0A4Y2TZX7_ARAVE</name>
<dbReference type="EMBL" id="BGPR01032595">
    <property type="protein sequence ID" value="GBO06178.1"/>
    <property type="molecule type" value="Genomic_DNA"/>
</dbReference>
<keyword evidence="3" id="KW-1185">Reference proteome</keyword>
<comment type="caution">
    <text evidence="2">The sequence shown here is derived from an EMBL/GenBank/DDBJ whole genome shotgun (WGS) entry which is preliminary data.</text>
</comment>
<feature type="region of interest" description="Disordered" evidence="1">
    <location>
        <begin position="39"/>
        <end position="100"/>
    </location>
</feature>
<dbReference type="AlphaFoldDB" id="A0A4Y2TZX7"/>
<reference evidence="2 3" key="1">
    <citation type="journal article" date="2019" name="Sci. Rep.">
        <title>Orb-weaving spider Araneus ventricosus genome elucidates the spidroin gene catalogue.</title>
        <authorList>
            <person name="Kono N."/>
            <person name="Nakamura H."/>
            <person name="Ohtoshi R."/>
            <person name="Moran D.A.P."/>
            <person name="Shinohara A."/>
            <person name="Yoshida Y."/>
            <person name="Fujiwara M."/>
            <person name="Mori M."/>
            <person name="Tomita M."/>
            <person name="Arakawa K."/>
        </authorList>
    </citation>
    <scope>NUCLEOTIDE SEQUENCE [LARGE SCALE GENOMIC DNA]</scope>
</reference>
<evidence type="ECO:0000256" key="1">
    <source>
        <dbReference type="SAM" id="MobiDB-lite"/>
    </source>
</evidence>
<sequence length="175" mass="19528">MGQNLPRDTPIRQFSVDWSRNLNPSVMEWRDALRGHPDKADFPWGGSRNLNPSVMGETLPRGHPSKADFSVGGSQSQPSSHGAETLPRGHPDKADFSMGGSRNLNPSVMEPRHCHEATPMSGFSMELGLEISTLKSWNPRHCHETHRDKADFRRLGLGLNPQSWSRDTATGHHYL</sequence>